<name>A0A8J7TA09_ATRSP</name>
<protein>
    <submittedName>
        <fullName evidence="12">SACA4 protein</fullName>
    </submittedName>
</protein>
<dbReference type="SUPFAM" id="SSF57302">
    <property type="entry name" value="Snake toxin-like"/>
    <property type="match status" value="1"/>
</dbReference>
<comment type="caution">
    <text evidence="12">The sequence shown here is derived from an EMBL/GenBank/DDBJ whole genome shotgun (WGS) entry which is preliminary data.</text>
</comment>
<evidence type="ECO:0000256" key="1">
    <source>
        <dbReference type="ARBA" id="ARBA00004609"/>
    </source>
</evidence>
<evidence type="ECO:0000256" key="2">
    <source>
        <dbReference type="ARBA" id="ARBA00022475"/>
    </source>
</evidence>
<dbReference type="Pfam" id="PF00021">
    <property type="entry name" value="UPAR_LY6"/>
    <property type="match status" value="1"/>
</dbReference>
<dbReference type="AlphaFoldDB" id="A0A8J7TA09"/>
<evidence type="ECO:0000313" key="13">
    <source>
        <dbReference type="Proteomes" id="UP000736164"/>
    </source>
</evidence>
<dbReference type="GO" id="GO:0005886">
    <property type="term" value="C:plasma membrane"/>
    <property type="evidence" value="ECO:0007669"/>
    <property type="project" value="UniProtKB-SubCell"/>
</dbReference>
<reference evidence="12" key="1">
    <citation type="journal article" date="2021" name="Cell">
        <title>Tracing the genetic footprints of vertebrate landing in non-teleost ray-finned fishes.</title>
        <authorList>
            <person name="Bi X."/>
            <person name="Wang K."/>
            <person name="Yang L."/>
            <person name="Pan H."/>
            <person name="Jiang H."/>
            <person name="Wei Q."/>
            <person name="Fang M."/>
            <person name="Yu H."/>
            <person name="Zhu C."/>
            <person name="Cai Y."/>
            <person name="He Y."/>
            <person name="Gan X."/>
            <person name="Zeng H."/>
            <person name="Yu D."/>
            <person name="Zhu Y."/>
            <person name="Jiang H."/>
            <person name="Qiu Q."/>
            <person name="Yang H."/>
            <person name="Zhang Y.E."/>
            <person name="Wang W."/>
            <person name="Zhu M."/>
            <person name="He S."/>
            <person name="Zhang G."/>
        </authorList>
    </citation>
    <scope>NUCLEOTIDE SEQUENCE</scope>
    <source>
        <strain evidence="12">Allg_001</strain>
    </source>
</reference>
<keyword evidence="4 10" id="KW-0732">Signal</keyword>
<accession>A0A8J7TA09</accession>
<feature type="non-terminal residue" evidence="12">
    <location>
        <position position="1"/>
    </location>
</feature>
<evidence type="ECO:0000256" key="10">
    <source>
        <dbReference type="SAM" id="SignalP"/>
    </source>
</evidence>
<evidence type="ECO:0000259" key="11">
    <source>
        <dbReference type="Pfam" id="PF00021"/>
    </source>
</evidence>
<dbReference type="GO" id="GO:0098552">
    <property type="term" value="C:side of membrane"/>
    <property type="evidence" value="ECO:0007669"/>
    <property type="project" value="UniProtKB-KW"/>
</dbReference>
<evidence type="ECO:0000256" key="9">
    <source>
        <dbReference type="ARBA" id="ARBA00029446"/>
    </source>
</evidence>
<keyword evidence="8" id="KW-0449">Lipoprotein</keyword>
<evidence type="ECO:0000256" key="5">
    <source>
        <dbReference type="ARBA" id="ARBA00023136"/>
    </source>
</evidence>
<evidence type="ECO:0000256" key="6">
    <source>
        <dbReference type="ARBA" id="ARBA00023157"/>
    </source>
</evidence>
<dbReference type="PANTHER" id="PTHR47613">
    <property type="entry name" value="SPERM ACROSOME MEMBRANE-ASSOCIATED PROTEIN 4"/>
    <property type="match status" value="1"/>
</dbReference>
<comment type="similarity">
    <text evidence="9">Belongs to the SPACA4/bouncer family.</text>
</comment>
<feature type="chain" id="PRO_5035177899" evidence="10">
    <location>
        <begin position="24"/>
        <end position="132"/>
    </location>
</feature>
<keyword evidence="5" id="KW-0472">Membrane</keyword>
<evidence type="ECO:0000256" key="4">
    <source>
        <dbReference type="ARBA" id="ARBA00022729"/>
    </source>
</evidence>
<sequence length="132" mass="14678">MCPRTACLRVLLCLWLLLPKLSCTTLLCHFCPPHRLEDPCNATETECQPEERCYTGIGSYGGLEQLSAQGCVFKELCGLERPLPFRGVNYTMRHACCSWGLCNGSPESADPWGPPCLLLYTMITLLCSRGVF</sequence>
<keyword evidence="13" id="KW-1185">Reference proteome</keyword>
<feature type="non-terminal residue" evidence="12">
    <location>
        <position position="132"/>
    </location>
</feature>
<keyword evidence="2" id="KW-1003">Cell membrane</keyword>
<organism evidence="12 13">
    <name type="scientific">Atractosteus spatula</name>
    <name type="common">Alligator gar</name>
    <name type="synonym">Lepisosteus spatula</name>
    <dbReference type="NCBI Taxonomy" id="7917"/>
    <lineage>
        <taxon>Eukaryota</taxon>
        <taxon>Metazoa</taxon>
        <taxon>Chordata</taxon>
        <taxon>Craniata</taxon>
        <taxon>Vertebrata</taxon>
        <taxon>Euteleostomi</taxon>
        <taxon>Actinopterygii</taxon>
        <taxon>Neopterygii</taxon>
        <taxon>Holostei</taxon>
        <taxon>Semionotiformes</taxon>
        <taxon>Lepisosteidae</taxon>
        <taxon>Atractosteus</taxon>
    </lineage>
</organism>
<feature type="domain" description="UPAR/Ly6" evidence="11">
    <location>
        <begin position="25"/>
        <end position="104"/>
    </location>
</feature>
<evidence type="ECO:0000256" key="8">
    <source>
        <dbReference type="ARBA" id="ARBA00023288"/>
    </source>
</evidence>
<dbReference type="InterPro" id="IPR016054">
    <property type="entry name" value="LY6_UPA_recep-like"/>
</dbReference>
<evidence type="ECO:0000256" key="3">
    <source>
        <dbReference type="ARBA" id="ARBA00022622"/>
    </source>
</evidence>
<dbReference type="InterPro" id="IPR046354">
    <property type="entry name" value="SPACA4/Bouncer"/>
</dbReference>
<comment type="subcellular location">
    <subcellularLocation>
        <location evidence="1">Cell membrane</location>
        <topology evidence="1">Lipid-anchor</topology>
        <topology evidence="1">GPI-anchor</topology>
    </subcellularLocation>
</comment>
<dbReference type="PANTHER" id="PTHR47613:SF1">
    <property type="entry name" value="SPERM ACROSOME MEMBRANE-ASSOCIATED PROTEIN 4"/>
    <property type="match status" value="1"/>
</dbReference>
<dbReference type="GO" id="GO:0035036">
    <property type="term" value="P:sperm-egg recognition"/>
    <property type="evidence" value="ECO:0007669"/>
    <property type="project" value="TreeGrafter"/>
</dbReference>
<dbReference type="EMBL" id="JAAWVO010024760">
    <property type="protein sequence ID" value="MBN3315814.1"/>
    <property type="molecule type" value="Genomic_DNA"/>
</dbReference>
<keyword evidence="6" id="KW-1015">Disulfide bond</keyword>
<evidence type="ECO:0000313" key="12">
    <source>
        <dbReference type="EMBL" id="MBN3315814.1"/>
    </source>
</evidence>
<keyword evidence="7" id="KW-0325">Glycoprotein</keyword>
<feature type="signal peptide" evidence="10">
    <location>
        <begin position="1"/>
        <end position="23"/>
    </location>
</feature>
<proteinExistence type="inferred from homology"/>
<evidence type="ECO:0000256" key="7">
    <source>
        <dbReference type="ARBA" id="ARBA00023180"/>
    </source>
</evidence>
<dbReference type="Proteomes" id="UP000736164">
    <property type="component" value="Unassembled WGS sequence"/>
</dbReference>
<keyword evidence="3" id="KW-0336">GPI-anchor</keyword>
<gene>
    <name evidence="12" type="primary">Spaca4_1</name>
    <name evidence="12" type="ORF">GTO95_0011145</name>
</gene>
<dbReference type="Gene3D" id="2.10.60.10">
    <property type="entry name" value="CD59"/>
    <property type="match status" value="1"/>
</dbReference>
<dbReference type="InterPro" id="IPR045860">
    <property type="entry name" value="Snake_toxin-like_sf"/>
</dbReference>